<accession>A0A917A3E8</accession>
<dbReference type="Pfam" id="PF21259">
    <property type="entry name" value="Rgg_C"/>
    <property type="match status" value="1"/>
</dbReference>
<proteinExistence type="predicted"/>
<dbReference type="PANTHER" id="PTHR37038:SF12">
    <property type="entry name" value="TRANSCRIPTIONAL REGULATOR"/>
    <property type="match status" value="1"/>
</dbReference>
<dbReference type="AlphaFoldDB" id="A0A917A3E8"/>
<sequence length="244" mass="29045">MLSADRLLLAIDGINMTFDEFAHKLNGYREAKHIRMGRKIVAAFAHQEMDFLKLLLETLEQDEHNRYARLNGIVIKSALHSLDPSYPLLDDDKVFITEYLYAIESWTWFELYLFCNTMPFFTDQDLLFLGQELLGKSEEFRNLLQNTLYIKNILLNLISEMIERKKLDYIPIFKKELEDILTPYDVFEQILLKFLVYVKDFIERNGKNKKEIENFIQSLELLNNEQLVALLRMKLTQYELTLRK</sequence>
<name>A0A917A3E8_9STRE</name>
<dbReference type="Proteomes" id="UP000660801">
    <property type="component" value="Unassembled WGS sequence"/>
</dbReference>
<evidence type="ECO:0000313" key="3">
    <source>
        <dbReference type="Proteomes" id="UP000660801"/>
    </source>
</evidence>
<protein>
    <submittedName>
        <fullName evidence="2">Transcriptional regulator</fullName>
    </submittedName>
</protein>
<dbReference type="InterPro" id="IPR010057">
    <property type="entry name" value="Transcription_activator_Rgg_C"/>
</dbReference>
<dbReference type="NCBIfam" id="TIGR01716">
    <property type="entry name" value="RGG_Cterm"/>
    <property type="match status" value="1"/>
</dbReference>
<reference evidence="2" key="1">
    <citation type="journal article" date="2014" name="Int. J. Syst. Evol. Microbiol.">
        <title>Complete genome sequence of Corynebacterium casei LMG S-19264T (=DSM 44701T), isolated from a smear-ripened cheese.</title>
        <authorList>
            <consortium name="US DOE Joint Genome Institute (JGI-PGF)"/>
            <person name="Walter F."/>
            <person name="Albersmeier A."/>
            <person name="Kalinowski J."/>
            <person name="Ruckert C."/>
        </authorList>
    </citation>
    <scope>NUCLEOTIDE SEQUENCE</scope>
    <source>
        <strain evidence="2">CGMCC 1.15533</strain>
    </source>
</reference>
<organism evidence="2 3">
    <name type="scientific">Streptococcus himalayensis</name>
    <dbReference type="NCBI Taxonomy" id="1888195"/>
    <lineage>
        <taxon>Bacteria</taxon>
        <taxon>Bacillati</taxon>
        <taxon>Bacillota</taxon>
        <taxon>Bacilli</taxon>
        <taxon>Lactobacillales</taxon>
        <taxon>Streptococcaceae</taxon>
        <taxon>Streptococcus</taxon>
    </lineage>
</organism>
<dbReference type="InterPro" id="IPR053163">
    <property type="entry name" value="HTH-type_regulator_Rgg"/>
</dbReference>
<reference evidence="2" key="2">
    <citation type="submission" date="2020-09" db="EMBL/GenBank/DDBJ databases">
        <authorList>
            <person name="Sun Q."/>
            <person name="Zhou Y."/>
        </authorList>
    </citation>
    <scope>NUCLEOTIDE SEQUENCE</scope>
    <source>
        <strain evidence="2">CGMCC 1.15533</strain>
    </source>
</reference>
<dbReference type="PANTHER" id="PTHR37038">
    <property type="entry name" value="TRANSCRIPTIONAL REGULATOR-RELATED"/>
    <property type="match status" value="1"/>
</dbReference>
<dbReference type="EMBL" id="BMJN01000002">
    <property type="protein sequence ID" value="GGE24590.1"/>
    <property type="molecule type" value="Genomic_DNA"/>
</dbReference>
<feature type="domain" description="HTH-type transcriptional regulator Rgg C-terminal" evidence="1">
    <location>
        <begin position="56"/>
        <end position="229"/>
    </location>
</feature>
<gene>
    <name evidence="2" type="ORF">GCM10011510_02110</name>
</gene>
<evidence type="ECO:0000259" key="1">
    <source>
        <dbReference type="Pfam" id="PF21259"/>
    </source>
</evidence>
<evidence type="ECO:0000313" key="2">
    <source>
        <dbReference type="EMBL" id="GGE24590.1"/>
    </source>
</evidence>
<comment type="caution">
    <text evidence="2">The sequence shown here is derived from an EMBL/GenBank/DDBJ whole genome shotgun (WGS) entry which is preliminary data.</text>
</comment>
<keyword evidence="3" id="KW-1185">Reference proteome</keyword>